<organism evidence="1">
    <name type="scientific">uncultured Actinomycetospora sp</name>
    <dbReference type="NCBI Taxonomy" id="1135996"/>
    <lineage>
        <taxon>Bacteria</taxon>
        <taxon>Bacillati</taxon>
        <taxon>Actinomycetota</taxon>
        <taxon>Actinomycetes</taxon>
        <taxon>Pseudonocardiales</taxon>
        <taxon>Pseudonocardiaceae</taxon>
        <taxon>Actinomycetospora</taxon>
        <taxon>environmental samples</taxon>
    </lineage>
</organism>
<evidence type="ECO:0000313" key="1">
    <source>
        <dbReference type="EMBL" id="CAA9288352.1"/>
    </source>
</evidence>
<accession>A0A6J4JV14</accession>
<sequence>MSGVLARLEHVFDIGFQVVPAGLEELPAGAALAAVLEGLDPARVAPWDTVRLVAAQRRQLAHQQACFHACAREAALADPDAPGGRAERDVAGAGDELRAVLAASR</sequence>
<dbReference type="AlphaFoldDB" id="A0A6J4JV14"/>
<feature type="non-terminal residue" evidence="1">
    <location>
        <position position="105"/>
    </location>
</feature>
<reference evidence="1" key="1">
    <citation type="submission" date="2020-02" db="EMBL/GenBank/DDBJ databases">
        <authorList>
            <person name="Meier V. D."/>
        </authorList>
    </citation>
    <scope>NUCLEOTIDE SEQUENCE</scope>
    <source>
        <strain evidence="1">AVDCRST_MAG54</strain>
    </source>
</reference>
<protein>
    <submittedName>
        <fullName evidence="1">Uncharacterized protein</fullName>
    </submittedName>
</protein>
<gene>
    <name evidence="1" type="ORF">AVDCRST_MAG54-4229</name>
</gene>
<name>A0A6J4JV14_9PSEU</name>
<dbReference type="EMBL" id="CADCTH010000532">
    <property type="protein sequence ID" value="CAA9288352.1"/>
    <property type="molecule type" value="Genomic_DNA"/>
</dbReference>
<proteinExistence type="predicted"/>